<evidence type="ECO:0000259" key="6">
    <source>
        <dbReference type="PROSITE" id="PS51158"/>
    </source>
</evidence>
<keyword evidence="2 7" id="KW-0808">Transferase</keyword>
<dbReference type="InterPro" id="IPR004166">
    <property type="entry name" value="a-kinase_dom"/>
</dbReference>
<dbReference type="GO" id="GO:0005524">
    <property type="term" value="F:ATP binding"/>
    <property type="evidence" value="ECO:0007669"/>
    <property type="project" value="UniProtKB-KW"/>
</dbReference>
<keyword evidence="4 7" id="KW-0418">Kinase</keyword>
<dbReference type="InterPro" id="IPR051852">
    <property type="entry name" value="Alpha-type_PK"/>
</dbReference>
<dbReference type="SMART" id="SM00811">
    <property type="entry name" value="Alpha_kinase"/>
    <property type="match status" value="1"/>
</dbReference>
<dbReference type="GO" id="GO:1903013">
    <property type="term" value="P:response to differentiation-inducing factor 1"/>
    <property type="evidence" value="ECO:0007669"/>
    <property type="project" value="TreeGrafter"/>
</dbReference>
<evidence type="ECO:0000256" key="5">
    <source>
        <dbReference type="ARBA" id="ARBA00022840"/>
    </source>
</evidence>
<proteinExistence type="predicted"/>
<reference evidence="8" key="1">
    <citation type="journal article" date="2013" name="Science">
        <title>Gene transfer from bacteria and archaea facilitated evolution of an extremophilic eukaryote.</title>
        <authorList>
            <person name="Schonknecht G."/>
            <person name="Chen W.H."/>
            <person name="Ternes C.M."/>
            <person name="Barbier G.G."/>
            <person name="Shrestha R.P."/>
            <person name="Stanke M."/>
            <person name="Brautigam A."/>
            <person name="Baker B.J."/>
            <person name="Banfield J.F."/>
            <person name="Garavito R.M."/>
            <person name="Carr K."/>
            <person name="Wilkerson C."/>
            <person name="Rensing S.A."/>
            <person name="Gagneul D."/>
            <person name="Dickenson N.E."/>
            <person name="Oesterhelt C."/>
            <person name="Lercher M.J."/>
            <person name="Weber A.P."/>
        </authorList>
    </citation>
    <scope>NUCLEOTIDE SEQUENCE [LARGE SCALE GENOMIC DNA]</scope>
    <source>
        <strain evidence="8">074W</strain>
    </source>
</reference>
<dbReference type="EC" id="2.7.11.20" evidence="7"/>
<dbReference type="OrthoDB" id="301415at2759"/>
<dbReference type="GO" id="GO:0004686">
    <property type="term" value="F:elongation factor-2 kinase activity"/>
    <property type="evidence" value="ECO:0007669"/>
    <property type="project" value="UniProtKB-EC"/>
</dbReference>
<accession>M2XZG3</accession>
<protein>
    <submittedName>
        <fullName evidence="7">Elongation factor 2 kinase</fullName>
        <ecNumber evidence="7">2.7.11.20</ecNumber>
    </submittedName>
</protein>
<gene>
    <name evidence="7" type="ORF">Gasu_35390</name>
</gene>
<dbReference type="AlphaFoldDB" id="M2XZG3"/>
<evidence type="ECO:0000256" key="4">
    <source>
        <dbReference type="ARBA" id="ARBA00022777"/>
    </source>
</evidence>
<dbReference type="GO" id="GO:0003746">
    <property type="term" value="F:translation elongation factor activity"/>
    <property type="evidence" value="ECO:0007669"/>
    <property type="project" value="UniProtKB-KW"/>
</dbReference>
<dbReference type="CDD" id="cd04515">
    <property type="entry name" value="Alpha_kinase"/>
    <property type="match status" value="1"/>
</dbReference>
<dbReference type="GO" id="GO:0031037">
    <property type="term" value="P:myosin II filament disassembly"/>
    <property type="evidence" value="ECO:0007669"/>
    <property type="project" value="TreeGrafter"/>
</dbReference>
<keyword evidence="7" id="KW-0648">Protein biosynthesis</keyword>
<keyword evidence="3" id="KW-0547">Nucleotide-binding</keyword>
<evidence type="ECO:0000256" key="2">
    <source>
        <dbReference type="ARBA" id="ARBA00022679"/>
    </source>
</evidence>
<evidence type="ECO:0000313" key="7">
    <source>
        <dbReference type="EMBL" id="EME28964.1"/>
    </source>
</evidence>
<dbReference type="STRING" id="130081.M2XZG3"/>
<feature type="domain" description="Alpha-type protein kinase" evidence="6">
    <location>
        <begin position="34"/>
        <end position="280"/>
    </location>
</feature>
<keyword evidence="8" id="KW-1185">Reference proteome</keyword>
<dbReference type="GeneID" id="17087799"/>
<sequence>MDMSKSPTFTFNREQLIVKLERRWGDPESIWKYTLDSYSGTWTVERCNILVAKDSFASGSFRFAKKALLIEDEVYGSLQVVKILKEHISANTPTVYFIDVIIQSLAELFAQEFNKIYCGAKVSFVPTCVVEFTTKYSDLKSSRFAVMEPLLACHSEKFQKYNDNQGGYQSDSYSAHVANAFSHFSHVASGGELVICDIQGVGEYYTDPQIHTALLPEFLETFHSLPGLNRHGKMPFDVFQDFCFSNMSLGLGNFGWEGLQRFVKSHICNSVCAALGLEPFIRENGSLPFTSLRSEFPGQLILQTTCNSLKTSPVLERVKTTLYRSILTAWPSTF</sequence>
<dbReference type="SUPFAM" id="SSF56112">
    <property type="entry name" value="Protein kinase-like (PK-like)"/>
    <property type="match status" value="1"/>
</dbReference>
<dbReference type="KEGG" id="gsl:Gasu_35390"/>
<name>M2XZG3_GALSU</name>
<dbReference type="eggNOG" id="ENOG502QVA3">
    <property type="taxonomic scope" value="Eukaryota"/>
</dbReference>
<organism evidence="7 8">
    <name type="scientific">Galdieria sulphuraria</name>
    <name type="common">Red alga</name>
    <dbReference type="NCBI Taxonomy" id="130081"/>
    <lineage>
        <taxon>Eukaryota</taxon>
        <taxon>Rhodophyta</taxon>
        <taxon>Bangiophyceae</taxon>
        <taxon>Galdieriales</taxon>
        <taxon>Galdieriaceae</taxon>
        <taxon>Galdieria</taxon>
    </lineage>
</organism>
<dbReference type="Gene3D" id="3.20.200.10">
    <property type="entry name" value="MHCK/EF2 kinase"/>
    <property type="match status" value="1"/>
</dbReference>
<dbReference type="Gene3D" id="3.30.200.20">
    <property type="entry name" value="Phosphorylase Kinase, domain 1"/>
    <property type="match status" value="1"/>
</dbReference>
<dbReference type="PANTHER" id="PTHR45992:SF2">
    <property type="entry name" value="EUKARYOTIC ELONGATION FACTOR 2 KINASE"/>
    <property type="match status" value="1"/>
</dbReference>
<dbReference type="InterPro" id="IPR011009">
    <property type="entry name" value="Kinase-like_dom_sf"/>
</dbReference>
<keyword evidence="7" id="KW-0251">Elongation factor</keyword>
<dbReference type="PANTHER" id="PTHR45992">
    <property type="entry name" value="EUKARYOTIC ELONGATION FACTOR 2 KINASE-RELATED"/>
    <property type="match status" value="1"/>
</dbReference>
<evidence type="ECO:0000256" key="1">
    <source>
        <dbReference type="ARBA" id="ARBA00022527"/>
    </source>
</evidence>
<dbReference type="EMBL" id="KB454513">
    <property type="protein sequence ID" value="EME28964.1"/>
    <property type="molecule type" value="Genomic_DNA"/>
</dbReference>
<evidence type="ECO:0000313" key="8">
    <source>
        <dbReference type="Proteomes" id="UP000030680"/>
    </source>
</evidence>
<dbReference type="Gramene" id="EME28964">
    <property type="protein sequence ID" value="EME28964"/>
    <property type="gene ID" value="Gasu_35390"/>
</dbReference>
<evidence type="ECO:0000256" key="3">
    <source>
        <dbReference type="ARBA" id="ARBA00022741"/>
    </source>
</evidence>
<dbReference type="PROSITE" id="PS51158">
    <property type="entry name" value="ALPHA_KINASE"/>
    <property type="match status" value="1"/>
</dbReference>
<dbReference type="Proteomes" id="UP000030680">
    <property type="component" value="Unassembled WGS sequence"/>
</dbReference>
<keyword evidence="5" id="KW-0067">ATP-binding</keyword>
<dbReference type="RefSeq" id="XP_005705484.1">
    <property type="nucleotide sequence ID" value="XM_005705427.1"/>
</dbReference>
<keyword evidence="1" id="KW-0723">Serine/threonine-protein kinase</keyword>
<dbReference type="Pfam" id="PF02816">
    <property type="entry name" value="Alpha_kinase"/>
    <property type="match status" value="1"/>
</dbReference>